<dbReference type="InterPro" id="IPR003148">
    <property type="entry name" value="RCK_N"/>
</dbReference>
<dbReference type="InterPro" id="IPR038770">
    <property type="entry name" value="Na+/solute_symporter_sf"/>
</dbReference>
<evidence type="ECO:0000256" key="10">
    <source>
        <dbReference type="SAM" id="Phobius"/>
    </source>
</evidence>
<gene>
    <name evidence="13" type="ORF">NEA10_00745</name>
</gene>
<evidence type="ECO:0000256" key="7">
    <source>
        <dbReference type="ARBA" id="ARBA00023065"/>
    </source>
</evidence>
<feature type="domain" description="RCK N-terminal" evidence="12">
    <location>
        <begin position="403"/>
        <end position="518"/>
    </location>
</feature>
<dbReference type="InterPro" id="IPR006153">
    <property type="entry name" value="Cation/H_exchanger_TM"/>
</dbReference>
<feature type="transmembrane region" description="Helical" evidence="10">
    <location>
        <begin position="189"/>
        <end position="212"/>
    </location>
</feature>
<feature type="transmembrane region" description="Helical" evidence="10">
    <location>
        <begin position="94"/>
        <end position="114"/>
    </location>
</feature>
<feature type="transmembrane region" description="Helical" evidence="10">
    <location>
        <begin position="369"/>
        <end position="390"/>
    </location>
</feature>
<feature type="transmembrane region" description="Helical" evidence="10">
    <location>
        <begin position="333"/>
        <end position="357"/>
    </location>
</feature>
<feature type="compositionally biased region" description="Basic and acidic residues" evidence="9">
    <location>
        <begin position="629"/>
        <end position="650"/>
    </location>
</feature>
<feature type="transmembrane region" description="Helical" evidence="10">
    <location>
        <begin position="6"/>
        <end position="25"/>
    </location>
</feature>
<keyword evidence="8 10" id="KW-0472">Membrane</keyword>
<dbReference type="RefSeq" id="WP_252663331.1">
    <property type="nucleotide sequence ID" value="NZ_CP098611.1"/>
</dbReference>
<evidence type="ECO:0000313" key="13">
    <source>
        <dbReference type="EMBL" id="USR91303.1"/>
    </source>
</evidence>
<accession>A0ABY5AQ14</accession>
<evidence type="ECO:0000256" key="4">
    <source>
        <dbReference type="ARBA" id="ARBA00022475"/>
    </source>
</evidence>
<keyword evidence="2" id="KW-0813">Transport</keyword>
<dbReference type="PANTHER" id="PTHR32507:SF0">
    <property type="entry name" value="NA(+)_H(+) ANTIPORTER 2-RELATED"/>
    <property type="match status" value="1"/>
</dbReference>
<comment type="subcellular location">
    <subcellularLocation>
        <location evidence="1">Cell membrane</location>
        <topology evidence="1">Multi-pass membrane protein</topology>
    </subcellularLocation>
</comment>
<feature type="transmembrane region" description="Helical" evidence="10">
    <location>
        <begin position="295"/>
        <end position="313"/>
    </location>
</feature>
<keyword evidence="4" id="KW-1003">Cell membrane</keyword>
<dbReference type="SUPFAM" id="SSF51735">
    <property type="entry name" value="NAD(P)-binding Rossmann-fold domains"/>
    <property type="match status" value="1"/>
</dbReference>
<feature type="transmembrane region" description="Helical" evidence="10">
    <location>
        <begin position="54"/>
        <end position="73"/>
    </location>
</feature>
<feature type="region of interest" description="Disordered" evidence="9">
    <location>
        <begin position="627"/>
        <end position="687"/>
    </location>
</feature>
<feature type="transmembrane region" description="Helical" evidence="10">
    <location>
        <begin position="152"/>
        <end position="177"/>
    </location>
</feature>
<evidence type="ECO:0000256" key="1">
    <source>
        <dbReference type="ARBA" id="ARBA00004651"/>
    </source>
</evidence>
<keyword evidence="5 10" id="KW-0812">Transmembrane</keyword>
<feature type="domain" description="Cation/H+ exchanger transmembrane" evidence="11">
    <location>
        <begin position="20"/>
        <end position="390"/>
    </location>
</feature>
<keyword evidence="6 10" id="KW-1133">Transmembrane helix</keyword>
<feature type="transmembrane region" description="Helical" evidence="10">
    <location>
        <begin position="32"/>
        <end position="48"/>
    </location>
</feature>
<feature type="transmembrane region" description="Helical" evidence="10">
    <location>
        <begin position="224"/>
        <end position="241"/>
    </location>
</feature>
<dbReference type="Proteomes" id="UP001056708">
    <property type="component" value="Chromosome"/>
</dbReference>
<name>A0ABY5AQ14_9CYAN</name>
<keyword evidence="7" id="KW-0406">Ion transport</keyword>
<evidence type="ECO:0000259" key="12">
    <source>
        <dbReference type="Pfam" id="PF02254"/>
    </source>
</evidence>
<dbReference type="InterPro" id="IPR036291">
    <property type="entry name" value="NAD(P)-bd_dom_sf"/>
</dbReference>
<proteinExistence type="predicted"/>
<protein>
    <submittedName>
        <fullName evidence="13">Cation:proton antiporter</fullName>
    </submittedName>
</protein>
<organism evidence="13 14">
    <name type="scientific">Phormidium yuhuli AB48</name>
    <dbReference type="NCBI Taxonomy" id="2940671"/>
    <lineage>
        <taxon>Bacteria</taxon>
        <taxon>Bacillati</taxon>
        <taxon>Cyanobacteriota</taxon>
        <taxon>Cyanophyceae</taxon>
        <taxon>Oscillatoriophycideae</taxon>
        <taxon>Oscillatoriales</taxon>
        <taxon>Oscillatoriaceae</taxon>
        <taxon>Phormidium</taxon>
        <taxon>Phormidium yuhuli</taxon>
    </lineage>
</organism>
<evidence type="ECO:0000256" key="9">
    <source>
        <dbReference type="SAM" id="MobiDB-lite"/>
    </source>
</evidence>
<dbReference type="EMBL" id="CP098611">
    <property type="protein sequence ID" value="USR91303.1"/>
    <property type="molecule type" value="Genomic_DNA"/>
</dbReference>
<evidence type="ECO:0000256" key="2">
    <source>
        <dbReference type="ARBA" id="ARBA00022448"/>
    </source>
</evidence>
<feature type="transmembrane region" description="Helical" evidence="10">
    <location>
        <begin position="120"/>
        <end position="140"/>
    </location>
</feature>
<evidence type="ECO:0000256" key="6">
    <source>
        <dbReference type="ARBA" id="ARBA00022989"/>
    </source>
</evidence>
<dbReference type="Pfam" id="PF02254">
    <property type="entry name" value="TrkA_N"/>
    <property type="match status" value="1"/>
</dbReference>
<keyword evidence="3" id="KW-0050">Antiport</keyword>
<evidence type="ECO:0000256" key="8">
    <source>
        <dbReference type="ARBA" id="ARBA00023136"/>
    </source>
</evidence>
<dbReference type="Pfam" id="PF00999">
    <property type="entry name" value="Na_H_Exchanger"/>
    <property type="match status" value="1"/>
</dbReference>
<reference evidence="13" key="1">
    <citation type="submission" date="2022-06" db="EMBL/GenBank/DDBJ databases">
        <title>Genome sequence of Phormidium yuhuli AB48 isolated from an industrial photobioreactor environment.</title>
        <authorList>
            <person name="Qiu Y."/>
            <person name="Noonan A.J.C."/>
            <person name="Dofher K."/>
            <person name="Koch M."/>
            <person name="Kieft B."/>
            <person name="Lin X."/>
            <person name="Ziels R.M."/>
            <person name="Hallam S.J."/>
        </authorList>
    </citation>
    <scope>NUCLEOTIDE SEQUENCE</scope>
    <source>
        <strain evidence="13">AB48</strain>
    </source>
</reference>
<dbReference type="Gene3D" id="3.40.50.720">
    <property type="entry name" value="NAD(P)-binding Rossmann-like Domain"/>
    <property type="match status" value="1"/>
</dbReference>
<sequence>MDASFEITVLISLTVAVGIGSQVLAEYFRVPGIVFLLLMGILLGPSGLDWLHPGLLGGGLEVIVSLAVAIILFEGGLSLELRDLGRVSGSLRNLVSLGAFIAFVGGSLAAHSLAEFPWPIAFLYSALVVVTGPTVVAPLLKQVHVDRQVATLLEGEGVLIDPVGAILAVLVLDVVLNGDTDPLGVVTGLFLRLGLGLAVGGLGGWLLGRFITRANFLSEEIKNLVVLAGVWVLYSFSQFLVEESGLMTMVVAGLVMRASSLPEERLLRRFKSQLTVLAVSVLFVLLAADLSIPSIFALGWGSLGTVAVLMLVVRPINVWICTLNSPLNWRQKLFVSWIAPKGIISASVASLFSILLTERGINGGDAIKALVFLTIILTVMLQGLTARWLVGVLGLEATTATGVLIVGSNPLSRLIAQLFQDRGEAVVMIDTDAESCRLAENQGVKVFLSSALDTEVLEEAGLESMGTFLTMTSNGEVNMVLAQRAMEEFEPPRTLALLPREKTGTPTNKAKIRQAIAPDFPLKTWNKYLDDGEVKLGETVLEDHGFAFQKAHLQALIRSGELVPLLRERDGKLQVMSAADAWQKGDTIIYLLHAPKPKLLKRLSGSNHSTALKVEKLPEVEEVAVPASVRERANGQREEMAKRNPTEELKPTANDDNGQETLDKQGETPKGGKVQESPQFPNANESV</sequence>
<evidence type="ECO:0000256" key="5">
    <source>
        <dbReference type="ARBA" id="ARBA00022692"/>
    </source>
</evidence>
<evidence type="ECO:0000313" key="14">
    <source>
        <dbReference type="Proteomes" id="UP001056708"/>
    </source>
</evidence>
<feature type="compositionally biased region" description="Polar residues" evidence="9">
    <location>
        <begin position="676"/>
        <end position="687"/>
    </location>
</feature>
<feature type="transmembrane region" description="Helical" evidence="10">
    <location>
        <begin position="270"/>
        <end position="288"/>
    </location>
</feature>
<dbReference type="PANTHER" id="PTHR32507">
    <property type="entry name" value="NA(+)/H(+) ANTIPORTER 1"/>
    <property type="match status" value="1"/>
</dbReference>
<keyword evidence="14" id="KW-1185">Reference proteome</keyword>
<evidence type="ECO:0000256" key="3">
    <source>
        <dbReference type="ARBA" id="ARBA00022449"/>
    </source>
</evidence>
<evidence type="ECO:0000259" key="11">
    <source>
        <dbReference type="Pfam" id="PF00999"/>
    </source>
</evidence>
<dbReference type="Gene3D" id="1.20.1530.20">
    <property type="match status" value="1"/>
</dbReference>